<reference evidence="5" key="1">
    <citation type="journal article" date="2021" name="Sci. Rep.">
        <title>Diploid genomic architecture of Nitzschia inconspicua, an elite biomass production diatom.</title>
        <authorList>
            <person name="Oliver A."/>
            <person name="Podell S."/>
            <person name="Pinowska A."/>
            <person name="Traller J.C."/>
            <person name="Smith S.R."/>
            <person name="McClure R."/>
            <person name="Beliaev A."/>
            <person name="Bohutskyi P."/>
            <person name="Hill E.A."/>
            <person name="Rabines A."/>
            <person name="Zheng H."/>
            <person name="Allen L.Z."/>
            <person name="Kuo A."/>
            <person name="Grigoriev I.V."/>
            <person name="Allen A.E."/>
            <person name="Hazlebeck D."/>
            <person name="Allen E.E."/>
        </authorList>
    </citation>
    <scope>NUCLEOTIDE SEQUENCE</scope>
    <source>
        <strain evidence="5">Hildebrandi</strain>
    </source>
</reference>
<evidence type="ECO:0000313" key="6">
    <source>
        <dbReference type="Proteomes" id="UP000693970"/>
    </source>
</evidence>
<dbReference type="FunFam" id="3.30.428.10:FF:000005">
    <property type="entry name" value="Histidine triad nucleotide-binding protein 1"/>
    <property type="match status" value="1"/>
</dbReference>
<feature type="short sequence motif" description="Histidine triad motif" evidence="2 3">
    <location>
        <begin position="179"/>
        <end position="183"/>
    </location>
</feature>
<evidence type="ECO:0000256" key="1">
    <source>
        <dbReference type="PIRSR" id="PIRSR601310-1"/>
    </source>
</evidence>
<evidence type="ECO:0000259" key="4">
    <source>
        <dbReference type="PROSITE" id="PS51084"/>
    </source>
</evidence>
<dbReference type="PROSITE" id="PS51084">
    <property type="entry name" value="HIT_2"/>
    <property type="match status" value="1"/>
</dbReference>
<name>A0A9K3KHE2_9STRA</name>
<reference evidence="5" key="2">
    <citation type="submission" date="2021-04" db="EMBL/GenBank/DDBJ databases">
        <authorList>
            <person name="Podell S."/>
        </authorList>
    </citation>
    <scope>NUCLEOTIDE SEQUENCE</scope>
    <source>
        <strain evidence="5">Hildebrandi</strain>
    </source>
</reference>
<dbReference type="InterPro" id="IPR001310">
    <property type="entry name" value="Histidine_triad_HIT"/>
</dbReference>
<evidence type="ECO:0000313" key="5">
    <source>
        <dbReference type="EMBL" id="KAG7343416.1"/>
    </source>
</evidence>
<dbReference type="PROSITE" id="PS00892">
    <property type="entry name" value="HIT_1"/>
    <property type="match status" value="1"/>
</dbReference>
<dbReference type="Proteomes" id="UP000693970">
    <property type="component" value="Unassembled WGS sequence"/>
</dbReference>
<feature type="active site" description="Tele-AMP-histidine intermediate" evidence="1">
    <location>
        <position position="181"/>
    </location>
</feature>
<dbReference type="GO" id="GO:0003824">
    <property type="term" value="F:catalytic activity"/>
    <property type="evidence" value="ECO:0007669"/>
    <property type="project" value="InterPro"/>
</dbReference>
<evidence type="ECO:0000256" key="2">
    <source>
        <dbReference type="PIRSR" id="PIRSR601310-3"/>
    </source>
</evidence>
<comment type="caution">
    <text evidence="5">The sequence shown here is derived from an EMBL/GenBank/DDBJ whole genome shotgun (WGS) entry which is preliminary data.</text>
</comment>
<dbReference type="Pfam" id="PF01230">
    <property type="entry name" value="HIT"/>
    <property type="match status" value="1"/>
</dbReference>
<dbReference type="AlphaFoldDB" id="A0A9K3KHE2"/>
<proteinExistence type="predicted"/>
<dbReference type="EMBL" id="JAGRRH010000024">
    <property type="protein sequence ID" value="KAG7343416.1"/>
    <property type="molecule type" value="Genomic_DNA"/>
</dbReference>
<gene>
    <name evidence="5" type="ORF">IV203_021361</name>
</gene>
<protein>
    <submittedName>
        <fullName evidence="5">HIT-like domain containing protein</fullName>
    </submittedName>
</protein>
<feature type="domain" description="HIT" evidence="4">
    <location>
        <begin position="86"/>
        <end position="195"/>
    </location>
</feature>
<dbReference type="PANTHER" id="PTHR23089">
    <property type="entry name" value="HISTIDINE TRIAD HIT PROTEIN"/>
    <property type="match status" value="1"/>
</dbReference>
<organism evidence="5 6">
    <name type="scientific">Nitzschia inconspicua</name>
    <dbReference type="NCBI Taxonomy" id="303405"/>
    <lineage>
        <taxon>Eukaryota</taxon>
        <taxon>Sar</taxon>
        <taxon>Stramenopiles</taxon>
        <taxon>Ochrophyta</taxon>
        <taxon>Bacillariophyta</taxon>
        <taxon>Bacillariophyceae</taxon>
        <taxon>Bacillariophycidae</taxon>
        <taxon>Bacillariales</taxon>
        <taxon>Bacillariaceae</taxon>
        <taxon>Nitzschia</taxon>
    </lineage>
</organism>
<dbReference type="CDD" id="cd01276">
    <property type="entry name" value="PKCI_related"/>
    <property type="match status" value="1"/>
</dbReference>
<dbReference type="InterPro" id="IPR011146">
    <property type="entry name" value="HIT-like"/>
</dbReference>
<keyword evidence="6" id="KW-1185">Reference proteome</keyword>
<dbReference type="InterPro" id="IPR019808">
    <property type="entry name" value="Histidine_triad_CS"/>
</dbReference>
<dbReference type="OrthoDB" id="672793at2759"/>
<accession>A0A9K3KHE2</accession>
<evidence type="ECO:0000256" key="3">
    <source>
        <dbReference type="PROSITE-ProRule" id="PRU00464"/>
    </source>
</evidence>
<sequence>MQGGRRLVARILSCSAVVQSTSSLAFSSPFRTLGISTYFVSPFVASTSSSFYSTTPLTALAMSASDEVQKAADAAKTVGDGSAPTIFDKIVSGEIPSNKIHDDDLCIAFRDVNPQAPVHFLVIPKNRDGLTQLSKAREDQKALLGHLMYVAQELGQKECPGGFRIVINDGKDGAQSVYHLHLHVMGGRSMQWPPG</sequence>